<sequence>MLKGLSKSVLLGVAVTVVAVALISGQVKKQPDPLADWAYPKAKQEMGETWERPLPWAVFTTTDPFEKVWEFYWQKKITNWGMPIKPQAGASLHTAITSPKGQESISFTYVYDPKGKTGVLVIRREKATTHITITQQGKQTKIVVIMDMR</sequence>
<gene>
    <name evidence="1" type="ORF">M2350_003591</name>
</gene>
<organism evidence="1 2">
    <name type="scientific">Candidatus Fervidibacter sacchari</name>
    <dbReference type="NCBI Taxonomy" id="1448929"/>
    <lineage>
        <taxon>Bacteria</taxon>
        <taxon>Candidatus Fervidibacterota</taxon>
        <taxon>Candidatus Fervidibacter</taxon>
    </lineage>
</organism>
<keyword evidence="2" id="KW-1185">Reference proteome</keyword>
<dbReference type="Proteomes" id="UP001204798">
    <property type="component" value="Unassembled WGS sequence"/>
</dbReference>
<reference evidence="1 2" key="1">
    <citation type="submission" date="2022-08" db="EMBL/GenBank/DDBJ databases">
        <title>Bacterial and archaeal communities from various locations to study Microbial Dark Matter (Phase II).</title>
        <authorList>
            <person name="Stepanauskas R."/>
        </authorList>
    </citation>
    <scope>NUCLEOTIDE SEQUENCE [LARGE SCALE GENOMIC DNA]</scope>
    <source>
        <strain evidence="1 2">PD1</strain>
    </source>
</reference>
<dbReference type="RefSeq" id="WP_018196164.1">
    <property type="nucleotide sequence ID" value="NZ_CP130454.1"/>
</dbReference>
<dbReference type="EMBL" id="JANUCP010000009">
    <property type="protein sequence ID" value="MCS3921150.1"/>
    <property type="molecule type" value="Genomic_DNA"/>
</dbReference>
<evidence type="ECO:0000313" key="2">
    <source>
        <dbReference type="Proteomes" id="UP001204798"/>
    </source>
</evidence>
<name>A0ABT2ETG7_9BACT</name>
<comment type="caution">
    <text evidence="1">The sequence shown here is derived from an EMBL/GenBank/DDBJ whole genome shotgun (WGS) entry which is preliminary data.</text>
</comment>
<accession>A0ABT2ETG7</accession>
<protein>
    <submittedName>
        <fullName evidence="1">Uncharacterized protein</fullName>
    </submittedName>
</protein>
<evidence type="ECO:0000313" key="1">
    <source>
        <dbReference type="EMBL" id="MCS3921150.1"/>
    </source>
</evidence>
<proteinExistence type="predicted"/>